<dbReference type="AlphaFoldDB" id="A0AAX4PDD2"/>
<evidence type="ECO:0000313" key="4">
    <source>
        <dbReference type="Proteomes" id="UP001472866"/>
    </source>
</evidence>
<feature type="region of interest" description="Disordered" evidence="1">
    <location>
        <begin position="16"/>
        <end position="78"/>
    </location>
</feature>
<dbReference type="PANTHER" id="PTHR33877:SF2">
    <property type="entry name" value="OS07G0170200 PROTEIN"/>
    <property type="match status" value="1"/>
</dbReference>
<name>A0AAX4PDD2_9CHLO</name>
<dbReference type="Gene3D" id="1.10.30.50">
    <property type="match status" value="1"/>
</dbReference>
<dbReference type="InterPro" id="IPR003615">
    <property type="entry name" value="HNH_nuc"/>
</dbReference>
<feature type="compositionally biased region" description="Polar residues" evidence="1">
    <location>
        <begin position="52"/>
        <end position="72"/>
    </location>
</feature>
<keyword evidence="4" id="KW-1185">Reference proteome</keyword>
<gene>
    <name evidence="3" type="ORF">HKI87_08g54360</name>
</gene>
<organism evidence="3 4">
    <name type="scientific">Chloropicon roscoffensis</name>
    <dbReference type="NCBI Taxonomy" id="1461544"/>
    <lineage>
        <taxon>Eukaryota</taxon>
        <taxon>Viridiplantae</taxon>
        <taxon>Chlorophyta</taxon>
        <taxon>Chloropicophyceae</taxon>
        <taxon>Chloropicales</taxon>
        <taxon>Chloropicaceae</taxon>
        <taxon>Chloropicon</taxon>
    </lineage>
</organism>
<dbReference type="GO" id="GO:0004519">
    <property type="term" value="F:endonuclease activity"/>
    <property type="evidence" value="ECO:0007669"/>
    <property type="project" value="UniProtKB-KW"/>
</dbReference>
<evidence type="ECO:0000259" key="2">
    <source>
        <dbReference type="SMART" id="SM00507"/>
    </source>
</evidence>
<dbReference type="SMART" id="SM00507">
    <property type="entry name" value="HNHc"/>
    <property type="match status" value="1"/>
</dbReference>
<dbReference type="Pfam" id="PF14279">
    <property type="entry name" value="HNH_5"/>
    <property type="match status" value="1"/>
</dbReference>
<dbReference type="InterPro" id="IPR029471">
    <property type="entry name" value="HNH_5"/>
</dbReference>
<sequence>MSRACPMTRALARPFRGAVARTRMAASTGPSSTPGSSPRRRGAPDKPRLILPSQSLSTPTGSGSFSSDSLGTDTDLGKDLSQVPNAQLGQYRALVLDVSYRAIDTVPWTRAVVLDYFDKVDVLEYYDSFVRSARDYHYLPAVVRVKFYVKKLKGAFDKGVPLTRKNVYARDQNSCQYCGSKKNLTLDHVVPMSKGGGTSWENLVTACSKCNQKKGDKLLKELGSSMKLKKEPYRPSHSEMSRYMVGRSAGSAPKEWLDYLPPGTAEWFCSEENN</sequence>
<dbReference type="InterPro" id="IPR052892">
    <property type="entry name" value="NA-targeting_endonuclease"/>
</dbReference>
<dbReference type="PANTHER" id="PTHR33877">
    <property type="entry name" value="SLL1193 PROTEIN"/>
    <property type="match status" value="1"/>
</dbReference>
<evidence type="ECO:0000313" key="3">
    <source>
        <dbReference type="EMBL" id="WZN63883.1"/>
    </source>
</evidence>
<feature type="compositionally biased region" description="Low complexity" evidence="1">
    <location>
        <begin position="25"/>
        <end position="37"/>
    </location>
</feature>
<dbReference type="EMBL" id="CP151508">
    <property type="protein sequence ID" value="WZN63883.1"/>
    <property type="molecule type" value="Genomic_DNA"/>
</dbReference>
<dbReference type="Proteomes" id="UP001472866">
    <property type="component" value="Chromosome 08"/>
</dbReference>
<accession>A0AAX4PDD2</accession>
<keyword evidence="3" id="KW-0540">Nuclease</keyword>
<protein>
    <submittedName>
        <fullName evidence="3">HNH endonuclease</fullName>
    </submittedName>
</protein>
<feature type="domain" description="HNH nuclease" evidence="2">
    <location>
        <begin position="162"/>
        <end position="212"/>
    </location>
</feature>
<keyword evidence="3" id="KW-0378">Hydrolase</keyword>
<reference evidence="3 4" key="1">
    <citation type="submission" date="2024-03" db="EMBL/GenBank/DDBJ databases">
        <title>Complete genome sequence of the green alga Chloropicon roscoffensis RCC1871.</title>
        <authorList>
            <person name="Lemieux C."/>
            <person name="Pombert J.-F."/>
            <person name="Otis C."/>
            <person name="Turmel M."/>
        </authorList>
    </citation>
    <scope>NUCLEOTIDE SEQUENCE [LARGE SCALE GENOMIC DNA]</scope>
    <source>
        <strain evidence="3 4">RCC1871</strain>
    </source>
</reference>
<dbReference type="CDD" id="cd00085">
    <property type="entry name" value="HNHc"/>
    <property type="match status" value="1"/>
</dbReference>
<proteinExistence type="predicted"/>
<evidence type="ECO:0000256" key="1">
    <source>
        <dbReference type="SAM" id="MobiDB-lite"/>
    </source>
</evidence>
<keyword evidence="3" id="KW-0255">Endonuclease</keyword>